<dbReference type="InterPro" id="IPR001387">
    <property type="entry name" value="Cro/C1-type_HTH"/>
</dbReference>
<evidence type="ECO:0000313" key="2">
    <source>
        <dbReference type="EMBL" id="CCI87147.1"/>
    </source>
</evidence>
<dbReference type="Proteomes" id="UP000009326">
    <property type="component" value="Unassembled WGS sequence"/>
</dbReference>
<evidence type="ECO:0000259" key="1">
    <source>
        <dbReference type="PROSITE" id="PS50943"/>
    </source>
</evidence>
<dbReference type="OrthoDB" id="2327234at2"/>
<evidence type="ECO:0000313" key="4">
    <source>
        <dbReference type="Proteomes" id="UP000009326"/>
    </source>
</evidence>
<dbReference type="Proteomes" id="UP000051521">
    <property type="component" value="Unassembled WGS sequence"/>
</dbReference>
<dbReference type="EMBL" id="AYZO01000044">
    <property type="protein sequence ID" value="KRN09531.1"/>
    <property type="molecule type" value="Genomic_DNA"/>
</dbReference>
<dbReference type="PANTHER" id="PTHR37038">
    <property type="entry name" value="TRANSCRIPTIONAL REGULATOR-RELATED"/>
    <property type="match status" value="1"/>
</dbReference>
<dbReference type="PATRIC" id="fig|1423751.3.peg.1447"/>
<feature type="domain" description="HTH cro/C1-type" evidence="1">
    <location>
        <begin position="8"/>
        <end position="41"/>
    </location>
</feature>
<dbReference type="PROSITE" id="PS50943">
    <property type="entry name" value="HTH_CROC1"/>
    <property type="match status" value="1"/>
</dbReference>
<dbReference type="Pfam" id="PF21259">
    <property type="entry name" value="Rgg_C"/>
    <property type="match status" value="1"/>
</dbReference>
<reference evidence="2 4" key="1">
    <citation type="submission" date="2012-06" db="EMBL/GenBank/DDBJ databases">
        <title>Draft genome sequence of Lactobacillus gigeriorum CRBIP 24.85T, isolated from chicken crop.</title>
        <authorList>
            <person name="Cousin S."/>
            <person name="Ma L."/>
            <person name="Creno S."/>
            <person name="Clermont D."/>
            <person name="Loux V."/>
            <person name="Bizet C."/>
            <person name="Bouchier C."/>
        </authorList>
    </citation>
    <scope>NUCLEOTIDE SEQUENCE [LARGE SCALE GENOMIC DNA]</scope>
    <source>
        <strain evidence="4">CRBIP 24.85T</strain>
        <strain evidence="2">Type strain: CRBIP 24.85</strain>
    </source>
</reference>
<proteinExistence type="predicted"/>
<accession>I7J2X3</accession>
<dbReference type="NCBIfam" id="TIGR01716">
    <property type="entry name" value="RGG_Cterm"/>
    <property type="match status" value="1"/>
</dbReference>
<gene>
    <name evidence="2" type="ORF">BN52_03040</name>
    <name evidence="3" type="ORF">FC38_GL001402</name>
</gene>
<protein>
    <submittedName>
        <fullName evidence="3">Helix-turn-helix protein</fullName>
    </submittedName>
    <submittedName>
        <fullName evidence="2">Transcriptional regulator</fullName>
    </submittedName>
</protein>
<evidence type="ECO:0000313" key="3">
    <source>
        <dbReference type="EMBL" id="KRN09531.1"/>
    </source>
</evidence>
<dbReference type="STRING" id="1423751.FC38_GL001402"/>
<dbReference type="AlphaFoldDB" id="I7J2X3"/>
<reference evidence="3 5" key="2">
    <citation type="journal article" date="2015" name="Genome Announc.">
        <title>Expanding the biotechnology potential of lactobacilli through comparative genomics of 213 strains and associated genera.</title>
        <authorList>
            <person name="Sun Z."/>
            <person name="Harris H.M."/>
            <person name="McCann A."/>
            <person name="Guo C."/>
            <person name="Argimon S."/>
            <person name="Zhang W."/>
            <person name="Yang X."/>
            <person name="Jeffery I.B."/>
            <person name="Cooney J.C."/>
            <person name="Kagawa T.F."/>
            <person name="Liu W."/>
            <person name="Song Y."/>
            <person name="Salvetti E."/>
            <person name="Wrobel A."/>
            <person name="Rasinkangas P."/>
            <person name="Parkhill J."/>
            <person name="Rea M.C."/>
            <person name="O'Sullivan O."/>
            <person name="Ritari J."/>
            <person name="Douillard F.P."/>
            <person name="Paul Ross R."/>
            <person name="Yang R."/>
            <person name="Briner A.E."/>
            <person name="Felis G.E."/>
            <person name="de Vos W.M."/>
            <person name="Barrangou R."/>
            <person name="Klaenhammer T.R."/>
            <person name="Caufield P.W."/>
            <person name="Cui Y."/>
            <person name="Zhang H."/>
            <person name="O'Toole P.W."/>
        </authorList>
    </citation>
    <scope>NUCLEOTIDE SEQUENCE [LARGE SCALE GENOMIC DNA]</scope>
    <source>
        <strain evidence="3 5">DSM 23908</strain>
    </source>
</reference>
<organism evidence="2 4">
    <name type="scientific">Lactobacillus gigeriorum DSM 23908 = CRBIP 24.85</name>
    <dbReference type="NCBI Taxonomy" id="1423751"/>
    <lineage>
        <taxon>Bacteria</taxon>
        <taxon>Bacillati</taxon>
        <taxon>Bacillota</taxon>
        <taxon>Bacilli</taxon>
        <taxon>Lactobacillales</taxon>
        <taxon>Lactobacillaceae</taxon>
        <taxon>Lactobacillus</taxon>
    </lineage>
</organism>
<sequence>MISSNITSKSSLDRWEQGQDNLSFNQVLLLLNKLNIRPDELIENGLSEETIQTIREIETAYINDDTAYLLKICNKQDEQILSEQDFLKVALACNCYLELTGKNVFTKINQRRLTNYFYKIEKWYYEDIMNFGNTAQLLDSSVIFRISSNIINYVKYAELSDKDNYRIIFNTLLNASYNLLKLDTNLAEKLISRFNIDLIPQKYAFERIRYNFMLMLFKYLKDHDDSQIKYELNFLKMNKLDLLYDTLEYAFEQIKVES</sequence>
<dbReference type="InterPro" id="IPR053163">
    <property type="entry name" value="HTH-type_regulator_Rgg"/>
</dbReference>
<keyword evidence="5" id="KW-1185">Reference proteome</keyword>
<dbReference type="InterPro" id="IPR010057">
    <property type="entry name" value="Transcription_activator_Rgg_C"/>
</dbReference>
<comment type="caution">
    <text evidence="2">The sequence shown here is derived from an EMBL/GenBank/DDBJ whole genome shotgun (WGS) entry which is preliminary data.</text>
</comment>
<evidence type="ECO:0000313" key="5">
    <source>
        <dbReference type="Proteomes" id="UP000051521"/>
    </source>
</evidence>
<name>I7J2X3_9LACO</name>
<dbReference type="EMBL" id="CAKC01000056">
    <property type="protein sequence ID" value="CCI87147.1"/>
    <property type="molecule type" value="Genomic_DNA"/>
</dbReference>